<dbReference type="OrthoDB" id="9374162at2759"/>
<evidence type="ECO:0000259" key="2">
    <source>
        <dbReference type="PROSITE" id="PS52042"/>
    </source>
</evidence>
<evidence type="ECO:0000313" key="3">
    <source>
        <dbReference type="EMBL" id="VDD83382.1"/>
    </source>
</evidence>
<evidence type="ECO:0000256" key="1">
    <source>
        <dbReference type="SAM" id="MobiDB-lite"/>
    </source>
</evidence>
<dbReference type="AlphaFoldDB" id="A0A3P6H722"/>
<feature type="region of interest" description="Disordered" evidence="1">
    <location>
        <begin position="440"/>
        <end position="468"/>
    </location>
</feature>
<feature type="region of interest" description="Disordered" evidence="1">
    <location>
        <begin position="751"/>
        <end position="777"/>
    </location>
</feature>
<feature type="compositionally biased region" description="Polar residues" evidence="1">
    <location>
        <begin position="160"/>
        <end position="180"/>
    </location>
</feature>
<dbReference type="PANTHER" id="PTHR46298">
    <property type="entry name" value="ANDROGLOBIN"/>
    <property type="match status" value="1"/>
</dbReference>
<accession>A0A3P6H722</accession>
<dbReference type="PROSITE" id="PS50096">
    <property type="entry name" value="IQ"/>
    <property type="match status" value="1"/>
</dbReference>
<dbReference type="Proteomes" id="UP000267029">
    <property type="component" value="Unassembled WGS sequence"/>
</dbReference>
<dbReference type="PROSITE" id="PS52042">
    <property type="entry name" value="GLOBIN_CP_ADGB"/>
    <property type="match status" value="1"/>
</dbReference>
<dbReference type="EMBL" id="UXSR01005709">
    <property type="protein sequence ID" value="VDD83382.1"/>
    <property type="molecule type" value="Genomic_DNA"/>
</dbReference>
<organism evidence="3 4">
    <name type="scientific">Mesocestoides corti</name>
    <name type="common">Flatworm</name>
    <dbReference type="NCBI Taxonomy" id="53468"/>
    <lineage>
        <taxon>Eukaryota</taxon>
        <taxon>Metazoa</taxon>
        <taxon>Spiralia</taxon>
        <taxon>Lophotrochozoa</taxon>
        <taxon>Platyhelminthes</taxon>
        <taxon>Cestoda</taxon>
        <taxon>Eucestoda</taxon>
        <taxon>Cyclophyllidea</taxon>
        <taxon>Mesocestoididae</taxon>
        <taxon>Mesocestoides</taxon>
    </lineage>
</organism>
<reference evidence="3 4" key="1">
    <citation type="submission" date="2018-10" db="EMBL/GenBank/DDBJ databases">
        <authorList>
            <consortium name="Pathogen Informatics"/>
        </authorList>
    </citation>
    <scope>NUCLEOTIDE SEQUENCE [LARGE SCALE GENOMIC DNA]</scope>
</reference>
<feature type="domain" description="Globin" evidence="2">
    <location>
        <begin position="256"/>
        <end position="498"/>
    </location>
</feature>
<sequence>MWLPLICKALAKIAYFDPIMTNETWTLLTSVLRDWQDFNKSSPCTPSKPKIQDDRNEPNAIVHITTPCFYNYSCSSGKICAFLTSKRSVVEQEFLEALKRTPTRALLKALRRQLLVSVEDLPPVPAWKKVRGPPRSLKVDEETEPIRAVLLRLPGEQPHSKTNGELATETQRASDSTANNRGPPMAGIDAPQQQDHGKLVIEPATWLLPHRTAPTKTLSTGAHISTPLRLQPGRHCFRIFVETPMAFALHIFVPSANRERTKFVIGPIDVCLPATTTQPLRLIDSGQKLLETFCKVAKTLLEIIEKELAAEEEDDVTSPHYYEEVRNSLTHCARELFPGISTRELEKAIYRNLSNSISRHQDKSEPLDAEFAWKALLRDPYAVLGTELSSLETHQQEQCSAGDEKEVSGEVLRGLVTIQAAFRGRWTRRILRAGKCPLPALPNRKGPRNSNLVTSPLPGQSDPSDLDRASREMRRLLVCLKEPSDAEMAILIRGILQQLGCPHPQDDANFVATTTHEGALRNTGDSPIGRICTSPLPHTQSATEKHHLGLLFHQTFAVPTPSDGLVQMRTLLDVHQGIPSLFVVNNDSGSNVEEVRLGKWNDFSQPFASNSFGYTLVGLLPESTPGTKWKLSFLEEGWRGTRSGLVFSAIRTQFSFWELTGPFEGNPDGLLFRYDLQITTRQVVTATLKLSGHSTPAILVVRSEHGEVLHVSKERPGEAVLPAFLLGPQWKKQVDVEDALDVVSEAALGDESSATPSQAIDSSRASKKPKSMPAQVSGVQTFGACWK</sequence>
<gene>
    <name evidence="3" type="ORF">MCOS_LOCUS9385</name>
</gene>
<dbReference type="PANTHER" id="PTHR46298:SF1">
    <property type="entry name" value="ANDROGLOBIN"/>
    <property type="match status" value="1"/>
</dbReference>
<protein>
    <recommendedName>
        <fullName evidence="2">Globin domain-containing protein</fullName>
    </recommendedName>
</protein>
<feature type="compositionally biased region" description="Polar residues" evidence="1">
    <location>
        <begin position="752"/>
        <end position="763"/>
    </location>
</feature>
<feature type="region of interest" description="Disordered" evidence="1">
    <location>
        <begin position="153"/>
        <end position="182"/>
    </location>
</feature>
<evidence type="ECO:0000313" key="4">
    <source>
        <dbReference type="Proteomes" id="UP000267029"/>
    </source>
</evidence>
<dbReference type="InterPro" id="IPR054093">
    <property type="entry name" value="Androglobin_II"/>
</dbReference>
<dbReference type="InterPro" id="IPR053033">
    <property type="entry name" value="Androglobin-like"/>
</dbReference>
<feature type="compositionally biased region" description="Polar residues" evidence="1">
    <location>
        <begin position="448"/>
        <end position="463"/>
    </location>
</feature>
<proteinExistence type="predicted"/>
<dbReference type="Pfam" id="PF22068">
    <property type="entry name" value="Androglobin_II"/>
    <property type="match status" value="1"/>
</dbReference>
<name>A0A3P6H722_MESCO</name>
<keyword evidence="4" id="KW-1185">Reference proteome</keyword>
<dbReference type="InterPro" id="IPR057249">
    <property type="entry name" value="Globin_CP_ADGB"/>
</dbReference>
<dbReference type="STRING" id="53468.A0A3P6H722"/>